<dbReference type="GO" id="GO:0008652">
    <property type="term" value="P:amino acid biosynthetic process"/>
    <property type="evidence" value="ECO:0007669"/>
    <property type="project" value="UniProtKB-KW"/>
</dbReference>
<evidence type="ECO:0000256" key="4">
    <source>
        <dbReference type="ARBA" id="ARBA00023002"/>
    </source>
</evidence>
<feature type="binding site" evidence="7">
    <location>
        <position position="225"/>
    </location>
    <ligand>
        <name>shikimate</name>
        <dbReference type="ChEBI" id="CHEBI:36208"/>
    </ligand>
</feature>
<dbReference type="Gene3D" id="3.40.50.10860">
    <property type="entry name" value="Leucine Dehydrogenase, chain A, domain 1"/>
    <property type="match status" value="1"/>
</dbReference>
<feature type="domain" description="Quinate/shikimate 5-dehydrogenase/glutamyl-tRNA reductase" evidence="8">
    <location>
        <begin position="121"/>
        <end position="170"/>
    </location>
</feature>
<dbReference type="SUPFAM" id="SSF51735">
    <property type="entry name" value="NAD(P)-binding Rossmann-fold domains"/>
    <property type="match status" value="1"/>
</dbReference>
<evidence type="ECO:0000256" key="6">
    <source>
        <dbReference type="ARBA" id="ARBA00049442"/>
    </source>
</evidence>
<dbReference type="Pfam" id="PF08501">
    <property type="entry name" value="Shikimate_dh_N"/>
    <property type="match status" value="1"/>
</dbReference>
<evidence type="ECO:0000259" key="9">
    <source>
        <dbReference type="Pfam" id="PF08501"/>
    </source>
</evidence>
<evidence type="ECO:0000313" key="11">
    <source>
        <dbReference type="Proteomes" id="UP000306585"/>
    </source>
</evidence>
<evidence type="ECO:0000313" key="10">
    <source>
        <dbReference type="EMBL" id="TLS68222.1"/>
    </source>
</evidence>
<comment type="function">
    <text evidence="7">Involved in the biosynthesis of the chorismate, which leads to the biosynthesis of aromatic amino acids. Catalyzes the reversible NADPH linked reduction of 3-dehydroshikimate (DHSA) to yield shikimate (SA).</text>
</comment>
<dbReference type="CDD" id="cd01065">
    <property type="entry name" value="NAD_bind_Shikimate_DH"/>
    <property type="match status" value="1"/>
</dbReference>
<feature type="domain" description="Shikimate dehydrogenase substrate binding N-terminal" evidence="9">
    <location>
        <begin position="12"/>
        <end position="93"/>
    </location>
</feature>
<evidence type="ECO:0000256" key="1">
    <source>
        <dbReference type="ARBA" id="ARBA00004871"/>
    </source>
</evidence>
<sequence>MKIDAMTTLYGIIGWPVSHSLSPLFQNGFIEHSGKNAAYVSFPVAPDQLEPALDGLWALGVAGFNVTVPHKEQAFVRTQADADARLIGAVNTVRRSDAGWQATNTDWQGFRSVVEGLQLPLQGADVLLFGAGGTSRAVLHALASLQVGRLFICNRNPDRLTALIDHARQAYPALSCLPLAWDQQAVDRVCATAPLLVNTTSVGLKDGQQFPFVLSGAGAAMDAVYRPDGDTAFTLAAREAGRMAVDGLPMLISQGAAAFAWWHDCAMPDCLASLRHIEEQLGRTPCHLPGWGRE</sequence>
<comment type="caution">
    <text evidence="10">The sequence shown here is derived from an EMBL/GenBank/DDBJ whole genome shotgun (WGS) entry which is preliminary data.</text>
</comment>
<dbReference type="UniPathway" id="UPA00053">
    <property type="reaction ID" value="UER00087"/>
</dbReference>
<comment type="pathway">
    <text evidence="1 7">Metabolic intermediate biosynthesis; chorismate biosynthesis; chorismate from D-erythrose 4-phosphate and phosphoenolpyruvate: step 4/7.</text>
</comment>
<feature type="binding site" evidence="7">
    <location>
        <position position="91"/>
    </location>
    <ligand>
        <name>shikimate</name>
        <dbReference type="ChEBI" id="CHEBI:36208"/>
    </ligand>
</feature>
<comment type="subunit">
    <text evidence="7">Homodimer.</text>
</comment>
<dbReference type="GO" id="GO:0019632">
    <property type="term" value="P:shikimate metabolic process"/>
    <property type="evidence" value="ECO:0007669"/>
    <property type="project" value="TreeGrafter"/>
</dbReference>
<accession>A0A5R9GWA5</accession>
<dbReference type="AlphaFoldDB" id="A0A5R9GWA5"/>
<keyword evidence="11" id="KW-1185">Reference proteome</keyword>
<dbReference type="GO" id="GO:0004764">
    <property type="term" value="F:shikimate 3-dehydrogenase (NADP+) activity"/>
    <property type="evidence" value="ECO:0007669"/>
    <property type="project" value="UniProtKB-UniRule"/>
</dbReference>
<feature type="binding site" evidence="7">
    <location>
        <position position="254"/>
    </location>
    <ligand>
        <name>shikimate</name>
        <dbReference type="ChEBI" id="CHEBI:36208"/>
    </ligand>
</feature>
<dbReference type="PANTHER" id="PTHR21089">
    <property type="entry name" value="SHIKIMATE DEHYDROGENASE"/>
    <property type="match status" value="1"/>
</dbReference>
<dbReference type="SUPFAM" id="SSF53223">
    <property type="entry name" value="Aminoacid dehydrogenase-like, N-terminal domain"/>
    <property type="match status" value="1"/>
</dbReference>
<proteinExistence type="inferred from homology"/>
<keyword evidence="7" id="KW-0028">Amino-acid biosynthesis</keyword>
<gene>
    <name evidence="7" type="primary">aroE</name>
    <name evidence="10" type="ORF">FEF65_04295</name>
</gene>
<dbReference type="GO" id="GO:0009423">
    <property type="term" value="P:chorismate biosynthetic process"/>
    <property type="evidence" value="ECO:0007669"/>
    <property type="project" value="UniProtKB-UniRule"/>
</dbReference>
<dbReference type="Proteomes" id="UP000306585">
    <property type="component" value="Unassembled WGS sequence"/>
</dbReference>
<dbReference type="PANTHER" id="PTHR21089:SF1">
    <property type="entry name" value="BIFUNCTIONAL 3-DEHYDROQUINATE DEHYDRATASE_SHIKIMATE DEHYDROGENASE, CHLOROPLASTIC"/>
    <property type="match status" value="1"/>
</dbReference>
<evidence type="ECO:0000256" key="2">
    <source>
        <dbReference type="ARBA" id="ARBA00012962"/>
    </source>
</evidence>
<comment type="similarity">
    <text evidence="7">Belongs to the shikimate dehydrogenase family.</text>
</comment>
<dbReference type="InterPro" id="IPR022893">
    <property type="entry name" value="Shikimate_DH_fam"/>
</dbReference>
<name>A0A5R9GWA5_9PROT</name>
<comment type="caution">
    <text evidence="7">Lacks conserved residue(s) required for the propagation of feature annotation.</text>
</comment>
<keyword evidence="5 7" id="KW-0057">Aromatic amino acid biosynthesis</keyword>
<feature type="binding site" evidence="7">
    <location>
        <position position="106"/>
    </location>
    <ligand>
        <name>shikimate</name>
        <dbReference type="ChEBI" id="CHEBI:36208"/>
    </ligand>
</feature>
<dbReference type="GO" id="GO:0009073">
    <property type="term" value="P:aromatic amino acid family biosynthetic process"/>
    <property type="evidence" value="ECO:0007669"/>
    <property type="project" value="UniProtKB-KW"/>
</dbReference>
<dbReference type="EMBL" id="VBRY01000003">
    <property type="protein sequence ID" value="TLS68222.1"/>
    <property type="molecule type" value="Genomic_DNA"/>
</dbReference>
<keyword evidence="3 7" id="KW-0521">NADP</keyword>
<dbReference type="RefSeq" id="WP_138238557.1">
    <property type="nucleotide sequence ID" value="NZ_VBRY01000003.1"/>
</dbReference>
<dbReference type="InterPro" id="IPR036291">
    <property type="entry name" value="NAD(P)-bd_dom_sf"/>
</dbReference>
<evidence type="ECO:0000259" key="8">
    <source>
        <dbReference type="Pfam" id="PF01488"/>
    </source>
</evidence>
<evidence type="ECO:0000256" key="3">
    <source>
        <dbReference type="ARBA" id="ARBA00022857"/>
    </source>
</evidence>
<evidence type="ECO:0000256" key="7">
    <source>
        <dbReference type="HAMAP-Rule" id="MF_00222"/>
    </source>
</evidence>
<feature type="binding site" evidence="7">
    <location>
        <begin position="20"/>
        <end position="22"/>
    </location>
    <ligand>
        <name>shikimate</name>
        <dbReference type="ChEBI" id="CHEBI:36208"/>
    </ligand>
</feature>
<dbReference type="InterPro" id="IPR013708">
    <property type="entry name" value="Shikimate_DH-bd_N"/>
</dbReference>
<dbReference type="EC" id="1.1.1.25" evidence="2 7"/>
<evidence type="ECO:0000256" key="5">
    <source>
        <dbReference type="ARBA" id="ARBA00023141"/>
    </source>
</evidence>
<dbReference type="InterPro" id="IPR046346">
    <property type="entry name" value="Aminoacid_DH-like_N_sf"/>
</dbReference>
<feature type="active site" description="Proton acceptor" evidence="7">
    <location>
        <position position="71"/>
    </location>
</feature>
<feature type="binding site" evidence="7">
    <location>
        <position position="247"/>
    </location>
    <ligand>
        <name>NADP(+)</name>
        <dbReference type="ChEBI" id="CHEBI:58349"/>
    </ligand>
</feature>
<organism evidence="10 11">
    <name type="scientific">Mariprofundus erugo</name>
    <dbReference type="NCBI Taxonomy" id="2528639"/>
    <lineage>
        <taxon>Bacteria</taxon>
        <taxon>Pseudomonadati</taxon>
        <taxon>Pseudomonadota</taxon>
        <taxon>Candidatius Mariprofundia</taxon>
        <taxon>Mariprofundales</taxon>
        <taxon>Mariprofundaceae</taxon>
        <taxon>Mariprofundus</taxon>
    </lineage>
</organism>
<reference evidence="10 11" key="1">
    <citation type="journal article" date="2019" name="Appl. Environ. Microbiol.">
        <title>Environmental Evidence and Genomic Insight of Iron-oxidizing Bacteria Preference Towards More Corrosion Resistant Stainless Steel at Higher Salinities.</title>
        <authorList>
            <person name="Garrison C.E."/>
            <person name="Price K.A."/>
            <person name="Field E.K."/>
        </authorList>
    </citation>
    <scope>NUCLEOTIDE SEQUENCE [LARGE SCALE GENOMIC DNA]</scope>
    <source>
        <strain evidence="10 11">P3</strain>
    </source>
</reference>
<keyword evidence="4 7" id="KW-0560">Oxidoreductase</keyword>
<comment type="catalytic activity">
    <reaction evidence="6 7">
        <text>shikimate + NADP(+) = 3-dehydroshikimate + NADPH + H(+)</text>
        <dbReference type="Rhea" id="RHEA:17737"/>
        <dbReference type="ChEBI" id="CHEBI:15378"/>
        <dbReference type="ChEBI" id="CHEBI:16630"/>
        <dbReference type="ChEBI" id="CHEBI:36208"/>
        <dbReference type="ChEBI" id="CHEBI:57783"/>
        <dbReference type="ChEBI" id="CHEBI:58349"/>
        <dbReference type="EC" id="1.1.1.25"/>
    </reaction>
</comment>
<dbReference type="InterPro" id="IPR006151">
    <property type="entry name" value="Shikm_DH/Glu-tRNA_Rdtase"/>
</dbReference>
<feature type="binding site" evidence="7">
    <location>
        <position position="223"/>
    </location>
    <ligand>
        <name>NADP(+)</name>
        <dbReference type="ChEBI" id="CHEBI:58349"/>
    </ligand>
</feature>
<protein>
    <recommendedName>
        <fullName evidence="2 7">Shikimate dehydrogenase (NADP(+))</fullName>
        <shortName evidence="7">SDH</shortName>
        <ecNumber evidence="2 7">1.1.1.25</ecNumber>
    </recommendedName>
</protein>
<feature type="binding site" evidence="7">
    <location>
        <position position="67"/>
    </location>
    <ligand>
        <name>shikimate</name>
        <dbReference type="ChEBI" id="CHEBI:36208"/>
    </ligand>
</feature>
<dbReference type="Gene3D" id="3.40.50.720">
    <property type="entry name" value="NAD(P)-binding Rossmann-like Domain"/>
    <property type="match status" value="1"/>
</dbReference>
<dbReference type="Pfam" id="PF01488">
    <property type="entry name" value="Shikimate_DH"/>
    <property type="match status" value="1"/>
</dbReference>
<dbReference type="HAMAP" id="MF_00222">
    <property type="entry name" value="Shikimate_DH_AroE"/>
    <property type="match status" value="1"/>
</dbReference>